<proteinExistence type="predicted"/>
<accession>D4F8P0</accession>
<dbReference type="AlphaFoldDB" id="D4F8P0"/>
<dbReference type="HOGENOM" id="CLU_3183072_0_0_6"/>
<name>D4F8P0_EDWTA</name>
<dbReference type="EMBL" id="ADGK01000262">
    <property type="protein sequence ID" value="EFE21867.1"/>
    <property type="molecule type" value="Genomic_DNA"/>
</dbReference>
<sequence length="46" mass="5198">MVYLFLTLMIFPTDKIINFGVNHTRKINSRAMVGGARINTTDAQNN</sequence>
<gene>
    <name evidence="1" type="ORF">EDWATA_03140</name>
</gene>
<organism evidence="1 2">
    <name type="scientific">Edwardsiella tarda ATCC 23685</name>
    <dbReference type="NCBI Taxonomy" id="500638"/>
    <lineage>
        <taxon>Bacteria</taxon>
        <taxon>Pseudomonadati</taxon>
        <taxon>Pseudomonadota</taxon>
        <taxon>Gammaproteobacteria</taxon>
        <taxon>Enterobacterales</taxon>
        <taxon>Hafniaceae</taxon>
        <taxon>Edwardsiella</taxon>
    </lineage>
</organism>
<evidence type="ECO:0000313" key="1">
    <source>
        <dbReference type="EMBL" id="EFE21867.1"/>
    </source>
</evidence>
<comment type="caution">
    <text evidence="1">The sequence shown here is derived from an EMBL/GenBank/DDBJ whole genome shotgun (WGS) entry which is preliminary data.</text>
</comment>
<reference evidence="1 2" key="1">
    <citation type="submission" date="2010-02" db="EMBL/GenBank/DDBJ databases">
        <authorList>
            <person name="Weinstock G."/>
            <person name="Sodergren E."/>
            <person name="Clifton S."/>
            <person name="Fulton L."/>
            <person name="Fulton B."/>
            <person name="Courtney L."/>
            <person name="Fronick C."/>
            <person name="Harrison M."/>
            <person name="Strong C."/>
            <person name="Farmer C."/>
            <person name="Delahaunty K."/>
            <person name="Markovic C."/>
            <person name="Hall O."/>
            <person name="Minx P."/>
            <person name="Tomlinson C."/>
            <person name="Mitreva M."/>
            <person name="Nelson J."/>
            <person name="Hou S."/>
            <person name="Wollam A."/>
            <person name="Pepin K.H."/>
            <person name="Johnson M."/>
            <person name="Bhonagiri V."/>
            <person name="Zhang X."/>
            <person name="Suruliraj S."/>
            <person name="Warren W."/>
            <person name="Chinwalla A."/>
            <person name="Mardis E.R."/>
            <person name="Wilson R.K."/>
        </authorList>
    </citation>
    <scope>NUCLEOTIDE SEQUENCE [LARGE SCALE GENOMIC DNA]</scope>
    <source>
        <strain evidence="1 2">ATCC 23685</strain>
    </source>
</reference>
<dbReference type="Proteomes" id="UP000003692">
    <property type="component" value="Unassembled WGS sequence"/>
</dbReference>
<evidence type="ECO:0000313" key="2">
    <source>
        <dbReference type="Proteomes" id="UP000003692"/>
    </source>
</evidence>
<protein>
    <submittedName>
        <fullName evidence="1">Uncharacterized protein</fullName>
    </submittedName>
</protein>